<keyword evidence="3" id="KW-0687">Ribonucleoprotein</keyword>
<evidence type="ECO:0000313" key="9">
    <source>
        <dbReference type="Proteomes" id="UP001148838"/>
    </source>
</evidence>
<evidence type="ECO:0000313" key="8">
    <source>
        <dbReference type="EMBL" id="KAJ4449005.1"/>
    </source>
</evidence>
<evidence type="ECO:0000256" key="2">
    <source>
        <dbReference type="ARBA" id="ARBA00022980"/>
    </source>
</evidence>
<dbReference type="Gene3D" id="3.40.5.10">
    <property type="entry name" value="Ribosomal protein L9, N-terminal domain"/>
    <property type="match status" value="1"/>
</dbReference>
<keyword evidence="2" id="KW-0689">Ribosomal protein</keyword>
<protein>
    <recommendedName>
        <fullName evidence="4">Large ribosomal subunit protein bL9m</fullName>
    </recommendedName>
    <alternativeName>
        <fullName evidence="5">39S ribosomal protein L9, mitochondrial</fullName>
    </alternativeName>
</protein>
<dbReference type="EMBL" id="JAJSOF020000003">
    <property type="protein sequence ID" value="KAJ4449005.1"/>
    <property type="molecule type" value="Genomic_DNA"/>
</dbReference>
<feature type="compositionally biased region" description="Polar residues" evidence="6">
    <location>
        <begin position="1"/>
        <end position="12"/>
    </location>
</feature>
<comment type="caution">
    <text evidence="8">The sequence shown here is derived from an EMBL/GenBank/DDBJ whole genome shotgun (WGS) entry which is preliminary data.</text>
</comment>
<dbReference type="PANTHER" id="PTHR21368">
    <property type="entry name" value="50S RIBOSOMAL PROTEIN L9"/>
    <property type="match status" value="1"/>
</dbReference>
<keyword evidence="9" id="KW-1185">Reference proteome</keyword>
<feature type="region of interest" description="Disordered" evidence="6">
    <location>
        <begin position="433"/>
        <end position="452"/>
    </location>
</feature>
<name>A0ABQ8TQR0_PERAM</name>
<proteinExistence type="inferred from homology"/>
<dbReference type="InterPro" id="IPR036935">
    <property type="entry name" value="Ribosomal_bL9_N_sf"/>
</dbReference>
<reference evidence="8 9" key="1">
    <citation type="journal article" date="2022" name="Allergy">
        <title>Genome assembly and annotation of Periplaneta americana reveal a comprehensive cockroach allergen profile.</title>
        <authorList>
            <person name="Wang L."/>
            <person name="Xiong Q."/>
            <person name="Saelim N."/>
            <person name="Wang L."/>
            <person name="Nong W."/>
            <person name="Wan A.T."/>
            <person name="Shi M."/>
            <person name="Liu X."/>
            <person name="Cao Q."/>
            <person name="Hui J.H.L."/>
            <person name="Sookrung N."/>
            <person name="Leung T.F."/>
            <person name="Tungtrongchitr A."/>
            <person name="Tsui S.K.W."/>
        </authorList>
    </citation>
    <scope>NUCLEOTIDE SEQUENCE [LARGE SCALE GENOMIC DNA]</scope>
    <source>
        <strain evidence="8">PWHHKU_190912</strain>
    </source>
</reference>
<dbReference type="InterPro" id="IPR000244">
    <property type="entry name" value="Ribosomal_bL9"/>
</dbReference>
<evidence type="ECO:0000256" key="5">
    <source>
        <dbReference type="ARBA" id="ARBA00035381"/>
    </source>
</evidence>
<evidence type="ECO:0000256" key="3">
    <source>
        <dbReference type="ARBA" id="ARBA00023274"/>
    </source>
</evidence>
<organism evidence="8 9">
    <name type="scientific">Periplaneta americana</name>
    <name type="common">American cockroach</name>
    <name type="synonym">Blatta americana</name>
    <dbReference type="NCBI Taxonomy" id="6978"/>
    <lineage>
        <taxon>Eukaryota</taxon>
        <taxon>Metazoa</taxon>
        <taxon>Ecdysozoa</taxon>
        <taxon>Arthropoda</taxon>
        <taxon>Hexapoda</taxon>
        <taxon>Insecta</taxon>
        <taxon>Pterygota</taxon>
        <taxon>Neoptera</taxon>
        <taxon>Polyneoptera</taxon>
        <taxon>Dictyoptera</taxon>
        <taxon>Blattodea</taxon>
        <taxon>Blattoidea</taxon>
        <taxon>Blattidae</taxon>
        <taxon>Blattinae</taxon>
        <taxon>Periplaneta</taxon>
    </lineage>
</organism>
<feature type="domain" description="Ribosomal protein L9" evidence="7">
    <location>
        <begin position="268"/>
        <end position="313"/>
    </location>
</feature>
<evidence type="ECO:0000256" key="4">
    <source>
        <dbReference type="ARBA" id="ARBA00035194"/>
    </source>
</evidence>
<dbReference type="Proteomes" id="UP001148838">
    <property type="component" value="Unassembled WGS sequence"/>
</dbReference>
<evidence type="ECO:0000259" key="7">
    <source>
        <dbReference type="Pfam" id="PF01281"/>
    </source>
</evidence>
<dbReference type="SUPFAM" id="SSF55658">
    <property type="entry name" value="L9 N-domain-like"/>
    <property type="match status" value="1"/>
</dbReference>
<dbReference type="InterPro" id="IPR009027">
    <property type="entry name" value="Ribosomal_bL9/RNase_H1_N"/>
</dbReference>
<sequence>MLLPGQNINEKNSAGHHGAGRNFANAQETTAEACGVGLRTVQRIVSEGNKSFNGLREACVDAALPYCTVARWVEVFREGRDAVQDNLRTGRHHVEDNTVQLASLLDADRRWTTRELAAEVGMANADYYCRFLQHHLRPALRRKRRHLVVQNPIILHDNARSHTAAAVKDIFCRWQWEILEHLMDALMVYDAFQTFGKRSAIPLKCSENSLLTLPAQEVYQQYRTTFILKRRWPPGLYKKGQTTRKLKARHFVYDLVEDTNVRKKQELEVILTDYVAGLGNRGDRITAKQKFAYHELLLPGLAVYASPENIEKFSKIKDSTQKPKYSSPYVQKTMELLSNTNVVVLMNKETPWRVEPWHVRCSLRKAGIHVPEDAISLPEEPISGPNVDLEHKYFEVLVTINNTEKVFVKCVIRHWSTYVSEKSDPLENMHELSLEPLFPEKTSTNTSSPASS</sequence>
<evidence type="ECO:0000256" key="6">
    <source>
        <dbReference type="SAM" id="MobiDB-lite"/>
    </source>
</evidence>
<feature type="region of interest" description="Disordered" evidence="6">
    <location>
        <begin position="1"/>
        <end position="21"/>
    </location>
</feature>
<dbReference type="Gene3D" id="3.30.420.10">
    <property type="entry name" value="Ribonuclease H-like superfamily/Ribonuclease H"/>
    <property type="match status" value="1"/>
</dbReference>
<dbReference type="InterPro" id="IPR020070">
    <property type="entry name" value="Ribosomal_bL9_N"/>
</dbReference>
<dbReference type="Pfam" id="PF01281">
    <property type="entry name" value="Ribosomal_L9_N"/>
    <property type="match status" value="1"/>
</dbReference>
<comment type="similarity">
    <text evidence="1">Belongs to the bacterial ribosomal protein bL9 family.</text>
</comment>
<dbReference type="InterPro" id="IPR036397">
    <property type="entry name" value="RNaseH_sf"/>
</dbReference>
<accession>A0ABQ8TQR0</accession>
<evidence type="ECO:0000256" key="1">
    <source>
        <dbReference type="ARBA" id="ARBA00010605"/>
    </source>
</evidence>
<feature type="compositionally biased region" description="Polar residues" evidence="6">
    <location>
        <begin position="441"/>
        <end position="452"/>
    </location>
</feature>
<gene>
    <name evidence="8" type="ORF">ANN_00397</name>
</gene>